<dbReference type="NCBIfam" id="TIGR00229">
    <property type="entry name" value="sensory_box"/>
    <property type="match status" value="1"/>
</dbReference>
<comment type="catalytic activity">
    <reaction evidence="1">
        <text>ATP + protein L-histidine = ADP + protein N-phospho-L-histidine.</text>
        <dbReference type="EC" id="2.7.13.3"/>
    </reaction>
</comment>
<evidence type="ECO:0000256" key="3">
    <source>
        <dbReference type="ARBA" id="ARBA00022553"/>
    </source>
</evidence>
<dbReference type="EC" id="2.7.13.3" evidence="2"/>
<accession>M2Z3D0</accession>
<dbReference type="InterPro" id="IPR003661">
    <property type="entry name" value="HisK_dim/P_dom"/>
</dbReference>
<proteinExistence type="predicted"/>
<dbReference type="CDD" id="cd00130">
    <property type="entry name" value="PAS"/>
    <property type="match status" value="1"/>
</dbReference>
<dbReference type="InterPro" id="IPR000014">
    <property type="entry name" value="PAS"/>
</dbReference>
<sequence length="471" mass="52774">MIVSRHSPKDFTPLKVSWRITGIYAAVGLSWIFLSSLAVWMNVPEPPGMASLLEVAKGCAFVLVTALMLLVLLRRWEKELDRRGAALAESNRELTEVNTRLSGIMRGSHDLIAAWDRNRRLTAFNPRYQAVCWNFFERDVRIGMSIEELFVHVPDRYRLFAECWDRTLAGESFVQLQSLTTDGDTAWFETSYGSLPGPDGRPAGGFHIVRDVTDRVRTEEDRRSHAEKLAKAVETLTEANSELERFAYVASHDLQEPLRTVACFAQMIERDYAQVLDDRGRQYLDLVTGGAIRMHHLINDLLAYSRTTRNEGRIEPVSAESACHSALNNLREAIDSSGAEITVGPLPDVAADSVLLIQVFQNLIGNAVKYRKEGIAPRVRVAAERQDRQWVFSVSDNGIGFDPAEQDVFELFRRLHPYSSYAGTGVGLAICKRIVSRLGGHIWVESVPGEGSSFRFTLPLAEQLQPADTLP</sequence>
<keyword evidence="9" id="KW-1185">Reference proteome</keyword>
<dbReference type="InterPro" id="IPR013656">
    <property type="entry name" value="PAS_4"/>
</dbReference>
<reference evidence="8 9" key="1">
    <citation type="journal article" date="2014" name="Genome Announc.">
        <title>Draft Genome Sequence of Magnetospirillum sp. Strain SO-1, a Freshwater Magnetotactic Bacterium Isolated from the Ol'khovka River, Russia.</title>
        <authorList>
            <person name="Grouzdev D.S."/>
            <person name="Dziuba M.V."/>
            <person name="Sukhacheva M.S."/>
            <person name="Mardanov A.V."/>
            <person name="Beletskiy A.V."/>
            <person name="Kuznetsov B.B."/>
            <person name="Skryabin K.G."/>
        </authorList>
    </citation>
    <scope>NUCLEOTIDE SEQUENCE [LARGE SCALE GENOMIC DNA]</scope>
    <source>
        <strain evidence="8 9">SO-1</strain>
    </source>
</reference>
<dbReference type="GO" id="GO:0000155">
    <property type="term" value="F:phosphorelay sensor kinase activity"/>
    <property type="evidence" value="ECO:0007669"/>
    <property type="project" value="InterPro"/>
</dbReference>
<dbReference type="PATRIC" id="fig|1244869.3.peg.3237"/>
<dbReference type="eggNOG" id="COG2202">
    <property type="taxonomic scope" value="Bacteria"/>
</dbReference>
<evidence type="ECO:0000256" key="4">
    <source>
        <dbReference type="ARBA" id="ARBA00022679"/>
    </source>
</evidence>
<dbReference type="eggNOG" id="COG4251">
    <property type="taxonomic scope" value="Bacteria"/>
</dbReference>
<feature type="transmembrane region" description="Helical" evidence="6">
    <location>
        <begin position="55"/>
        <end position="73"/>
    </location>
</feature>
<evidence type="ECO:0000256" key="2">
    <source>
        <dbReference type="ARBA" id="ARBA00012438"/>
    </source>
</evidence>
<keyword evidence="3" id="KW-0597">Phosphoprotein</keyword>
<dbReference type="Pfam" id="PF02518">
    <property type="entry name" value="HATPase_c"/>
    <property type="match status" value="1"/>
</dbReference>
<dbReference type="InterPro" id="IPR036890">
    <property type="entry name" value="HATPase_C_sf"/>
</dbReference>
<dbReference type="PANTHER" id="PTHR43304">
    <property type="entry name" value="PHYTOCHROME-LIKE PROTEIN CPH1"/>
    <property type="match status" value="1"/>
</dbReference>
<dbReference type="Proteomes" id="UP000011744">
    <property type="component" value="Unassembled WGS sequence"/>
</dbReference>
<protein>
    <recommendedName>
        <fullName evidence="2">histidine kinase</fullName>
        <ecNumber evidence="2">2.7.13.3</ecNumber>
    </recommendedName>
</protein>
<dbReference type="SMART" id="SM00388">
    <property type="entry name" value="HisKA"/>
    <property type="match status" value="1"/>
</dbReference>
<keyword evidence="6" id="KW-0812">Transmembrane</keyword>
<keyword evidence="6" id="KW-1133">Transmembrane helix</keyword>
<evidence type="ECO:0000256" key="6">
    <source>
        <dbReference type="SAM" id="Phobius"/>
    </source>
</evidence>
<dbReference type="Gene3D" id="1.10.287.130">
    <property type="match status" value="1"/>
</dbReference>
<feature type="transmembrane region" description="Helical" evidence="6">
    <location>
        <begin position="21"/>
        <end position="43"/>
    </location>
</feature>
<dbReference type="FunFam" id="3.30.565.10:FF:000006">
    <property type="entry name" value="Sensor histidine kinase WalK"/>
    <property type="match status" value="1"/>
</dbReference>
<dbReference type="SUPFAM" id="SSF47384">
    <property type="entry name" value="Homodimeric domain of signal transducing histidine kinase"/>
    <property type="match status" value="1"/>
</dbReference>
<dbReference type="AlphaFoldDB" id="M2Z3D0"/>
<dbReference type="Pfam" id="PF00512">
    <property type="entry name" value="HisKA"/>
    <property type="match status" value="1"/>
</dbReference>
<dbReference type="InterPro" id="IPR035965">
    <property type="entry name" value="PAS-like_dom_sf"/>
</dbReference>
<dbReference type="InterPro" id="IPR036097">
    <property type="entry name" value="HisK_dim/P_sf"/>
</dbReference>
<dbReference type="PANTHER" id="PTHR43304:SF1">
    <property type="entry name" value="PAC DOMAIN-CONTAINING PROTEIN"/>
    <property type="match status" value="1"/>
</dbReference>
<evidence type="ECO:0000256" key="5">
    <source>
        <dbReference type="ARBA" id="ARBA00022777"/>
    </source>
</evidence>
<dbReference type="RefSeq" id="WP_008619498.1">
    <property type="nucleotide sequence ID" value="NZ_AONQ01000049.1"/>
</dbReference>
<dbReference type="Pfam" id="PF08448">
    <property type="entry name" value="PAS_4"/>
    <property type="match status" value="1"/>
</dbReference>
<evidence type="ECO:0000256" key="1">
    <source>
        <dbReference type="ARBA" id="ARBA00000085"/>
    </source>
</evidence>
<organism evidence="8 9">
    <name type="scientific">Paramagnetospirillum caucaseum</name>
    <dbReference type="NCBI Taxonomy" id="1244869"/>
    <lineage>
        <taxon>Bacteria</taxon>
        <taxon>Pseudomonadati</taxon>
        <taxon>Pseudomonadota</taxon>
        <taxon>Alphaproteobacteria</taxon>
        <taxon>Rhodospirillales</taxon>
        <taxon>Magnetospirillaceae</taxon>
        <taxon>Paramagnetospirillum</taxon>
    </lineage>
</organism>
<dbReference type="InterPro" id="IPR003594">
    <property type="entry name" value="HATPase_dom"/>
</dbReference>
<comment type="caution">
    <text evidence="8">The sequence shown here is derived from an EMBL/GenBank/DDBJ whole genome shotgun (WGS) entry which is preliminary data.</text>
</comment>
<dbReference type="SUPFAM" id="SSF55785">
    <property type="entry name" value="PYP-like sensor domain (PAS domain)"/>
    <property type="match status" value="1"/>
</dbReference>
<evidence type="ECO:0000313" key="8">
    <source>
        <dbReference type="EMBL" id="EME68865.1"/>
    </source>
</evidence>
<dbReference type="Gene3D" id="3.30.450.20">
    <property type="entry name" value="PAS domain"/>
    <property type="match status" value="1"/>
</dbReference>
<dbReference type="SMART" id="SM00387">
    <property type="entry name" value="HATPase_c"/>
    <property type="match status" value="1"/>
</dbReference>
<dbReference type="EMBL" id="AONQ01000049">
    <property type="protein sequence ID" value="EME68865.1"/>
    <property type="molecule type" value="Genomic_DNA"/>
</dbReference>
<dbReference type="SUPFAM" id="SSF55874">
    <property type="entry name" value="ATPase domain of HSP90 chaperone/DNA topoisomerase II/histidine kinase"/>
    <property type="match status" value="1"/>
</dbReference>
<feature type="domain" description="Histidine kinase" evidence="7">
    <location>
        <begin position="249"/>
        <end position="462"/>
    </location>
</feature>
<keyword evidence="6" id="KW-0472">Membrane</keyword>
<keyword evidence="5 8" id="KW-0418">Kinase</keyword>
<dbReference type="PROSITE" id="PS50109">
    <property type="entry name" value="HIS_KIN"/>
    <property type="match status" value="1"/>
</dbReference>
<keyword evidence="4" id="KW-0808">Transferase</keyword>
<dbReference type="PRINTS" id="PR00344">
    <property type="entry name" value="BCTRLSENSOR"/>
</dbReference>
<dbReference type="STRING" id="1244869.H261_16146"/>
<name>M2Z3D0_9PROT</name>
<gene>
    <name evidence="8" type="ORF">H261_16146</name>
</gene>
<evidence type="ECO:0000259" key="7">
    <source>
        <dbReference type="PROSITE" id="PS50109"/>
    </source>
</evidence>
<dbReference type="CDD" id="cd00082">
    <property type="entry name" value="HisKA"/>
    <property type="match status" value="1"/>
</dbReference>
<dbReference type="Gene3D" id="3.30.565.10">
    <property type="entry name" value="Histidine kinase-like ATPase, C-terminal domain"/>
    <property type="match status" value="1"/>
</dbReference>
<dbReference type="InterPro" id="IPR052162">
    <property type="entry name" value="Sensor_kinase/Photoreceptor"/>
</dbReference>
<dbReference type="InterPro" id="IPR005467">
    <property type="entry name" value="His_kinase_dom"/>
</dbReference>
<evidence type="ECO:0000313" key="9">
    <source>
        <dbReference type="Proteomes" id="UP000011744"/>
    </source>
</evidence>
<dbReference type="InterPro" id="IPR004358">
    <property type="entry name" value="Sig_transdc_His_kin-like_C"/>
</dbReference>